<evidence type="ECO:0000313" key="2">
    <source>
        <dbReference type="EMBL" id="GAA0959841.1"/>
    </source>
</evidence>
<protein>
    <recommendedName>
        <fullName evidence="4">Lipoprotein LprG</fullName>
    </recommendedName>
</protein>
<feature type="signal peptide" evidence="1">
    <location>
        <begin position="1"/>
        <end position="19"/>
    </location>
</feature>
<reference evidence="2 3" key="1">
    <citation type="journal article" date="2019" name="Int. J. Syst. Evol. Microbiol.">
        <title>The Global Catalogue of Microorganisms (GCM) 10K type strain sequencing project: providing services to taxonomists for standard genome sequencing and annotation.</title>
        <authorList>
            <consortium name="The Broad Institute Genomics Platform"/>
            <consortium name="The Broad Institute Genome Sequencing Center for Infectious Disease"/>
            <person name="Wu L."/>
            <person name="Ma J."/>
        </authorList>
    </citation>
    <scope>NUCLEOTIDE SEQUENCE [LARGE SCALE GENOMIC DNA]</scope>
    <source>
        <strain evidence="2 3">JCM 10977</strain>
    </source>
</reference>
<dbReference type="Proteomes" id="UP001500542">
    <property type="component" value="Unassembled WGS sequence"/>
</dbReference>
<dbReference type="Gene3D" id="2.50.20.20">
    <property type="match status" value="1"/>
</dbReference>
<sequence>MAALAATLPLLFGAAACGAAPTAEQPAQTKPAAPVKAAPPLRLTSATFAPALNRATAKVTSFEGVGHITAQGQTLAFTAAVTAKPLAMSMEMSGAALGGSSVRMLMAERVVYMSAPGVTPAGKYVVLDLTKDKNPQVRAVGRMLANADPLKQFKSWKPGGQEVEFVGTDKLDDLAVEHYRVSTVLGGKPIVFDLWMGADNLLHKMAYTFSGMDYVMTMTGYNTVAPIAAPAASEIVKQR</sequence>
<organism evidence="2 3">
    <name type="scientific">Kribbella koreensis</name>
    <dbReference type="NCBI Taxonomy" id="57909"/>
    <lineage>
        <taxon>Bacteria</taxon>
        <taxon>Bacillati</taxon>
        <taxon>Actinomycetota</taxon>
        <taxon>Actinomycetes</taxon>
        <taxon>Propionibacteriales</taxon>
        <taxon>Kribbellaceae</taxon>
        <taxon>Kribbella</taxon>
    </lineage>
</organism>
<proteinExistence type="predicted"/>
<keyword evidence="3" id="KW-1185">Reference proteome</keyword>
<gene>
    <name evidence="2" type="ORF">GCM10009554_74070</name>
</gene>
<feature type="chain" id="PRO_5047003083" description="Lipoprotein LprG" evidence="1">
    <location>
        <begin position="20"/>
        <end position="239"/>
    </location>
</feature>
<evidence type="ECO:0000256" key="1">
    <source>
        <dbReference type="SAM" id="SignalP"/>
    </source>
</evidence>
<accession>A0ABN1RLZ7</accession>
<evidence type="ECO:0008006" key="4">
    <source>
        <dbReference type="Google" id="ProtNLM"/>
    </source>
</evidence>
<keyword evidence="1" id="KW-0732">Signal</keyword>
<name>A0ABN1RLZ7_9ACTN</name>
<dbReference type="EMBL" id="BAAAHK010000021">
    <property type="protein sequence ID" value="GAA0959841.1"/>
    <property type="molecule type" value="Genomic_DNA"/>
</dbReference>
<comment type="caution">
    <text evidence="2">The sequence shown here is derived from an EMBL/GenBank/DDBJ whole genome shotgun (WGS) entry which is preliminary data.</text>
</comment>
<evidence type="ECO:0000313" key="3">
    <source>
        <dbReference type="Proteomes" id="UP001500542"/>
    </source>
</evidence>